<dbReference type="EMBL" id="JAHRIN010013207">
    <property type="protein sequence ID" value="MEQ2195999.1"/>
    <property type="molecule type" value="Genomic_DNA"/>
</dbReference>
<organism evidence="2 3">
    <name type="scientific">Xenoophorus captivus</name>
    <dbReference type="NCBI Taxonomy" id="1517983"/>
    <lineage>
        <taxon>Eukaryota</taxon>
        <taxon>Metazoa</taxon>
        <taxon>Chordata</taxon>
        <taxon>Craniata</taxon>
        <taxon>Vertebrata</taxon>
        <taxon>Euteleostomi</taxon>
        <taxon>Actinopterygii</taxon>
        <taxon>Neopterygii</taxon>
        <taxon>Teleostei</taxon>
        <taxon>Neoteleostei</taxon>
        <taxon>Acanthomorphata</taxon>
        <taxon>Ovalentaria</taxon>
        <taxon>Atherinomorphae</taxon>
        <taxon>Cyprinodontiformes</taxon>
        <taxon>Goodeidae</taxon>
        <taxon>Xenoophorus</taxon>
    </lineage>
</organism>
<dbReference type="Proteomes" id="UP001434883">
    <property type="component" value="Unassembled WGS sequence"/>
</dbReference>
<evidence type="ECO:0000313" key="3">
    <source>
        <dbReference type="Proteomes" id="UP001434883"/>
    </source>
</evidence>
<gene>
    <name evidence="2" type="ORF">XENOCAPTIV_021815</name>
</gene>
<protein>
    <submittedName>
        <fullName evidence="2">Uncharacterized protein</fullName>
    </submittedName>
</protein>
<reference evidence="2 3" key="1">
    <citation type="submission" date="2021-06" db="EMBL/GenBank/DDBJ databases">
        <authorList>
            <person name="Palmer J.M."/>
        </authorList>
    </citation>
    <scope>NUCLEOTIDE SEQUENCE [LARGE SCALE GENOMIC DNA]</scope>
    <source>
        <strain evidence="2 3">XC_2019</strain>
        <tissue evidence="2">Muscle</tissue>
    </source>
</reference>
<name>A0ABV0QJN1_9TELE</name>
<evidence type="ECO:0000256" key="1">
    <source>
        <dbReference type="SAM" id="Phobius"/>
    </source>
</evidence>
<sequence length="188" mass="21678">MAPCKVWISLGVIPALTLGFFLCHSKKEATSHQKRWTPVRSHLRPLGSAESHPFLQNYWYRYVYDTAKSLNKTDCYVCSVMPVHSQGPTIYVKAMNDSPANCATSFGKLGYAFRQYFIIPRQFPQENQTLNYTCNPHNCDSEFWNALNITEEHKVPPFNAHLNGIKQHAQSYNKSKGNNYLSRHKYKL</sequence>
<evidence type="ECO:0000313" key="2">
    <source>
        <dbReference type="EMBL" id="MEQ2195999.1"/>
    </source>
</evidence>
<keyword evidence="1" id="KW-0812">Transmembrane</keyword>
<comment type="caution">
    <text evidence="2">The sequence shown here is derived from an EMBL/GenBank/DDBJ whole genome shotgun (WGS) entry which is preliminary data.</text>
</comment>
<feature type="transmembrane region" description="Helical" evidence="1">
    <location>
        <begin position="6"/>
        <end position="25"/>
    </location>
</feature>
<accession>A0ABV0QJN1</accession>
<proteinExistence type="predicted"/>
<keyword evidence="1" id="KW-0472">Membrane</keyword>
<keyword evidence="1" id="KW-1133">Transmembrane helix</keyword>
<keyword evidence="3" id="KW-1185">Reference proteome</keyword>